<name>A0A108TCA0_BACSE</name>
<reference evidence="5 6" key="3">
    <citation type="journal article" date="2019" name="Nat. Med.">
        <title>A library of human gut bacterial isolates paired with longitudinal multiomics data enables mechanistic microbiome research.</title>
        <authorList>
            <person name="Poyet M."/>
            <person name="Groussin M."/>
            <person name="Gibbons S.M."/>
            <person name="Avila-Pacheco J."/>
            <person name="Jiang X."/>
            <person name="Kearney S.M."/>
            <person name="Perrotta A.R."/>
            <person name="Berdy B."/>
            <person name="Zhao S."/>
            <person name="Lieberman T.D."/>
            <person name="Swanson P.K."/>
            <person name="Smith M."/>
            <person name="Roesemann S."/>
            <person name="Alexander J.E."/>
            <person name="Rich S.A."/>
            <person name="Livny J."/>
            <person name="Vlamakis H."/>
            <person name="Clish C."/>
            <person name="Bullock K."/>
            <person name="Deik A."/>
            <person name="Scott J."/>
            <person name="Pierce K.A."/>
            <person name="Xavier R.J."/>
            <person name="Alm E.J."/>
        </authorList>
    </citation>
    <scope>NUCLEOTIDE SEQUENCE [LARGE SCALE GENOMIC DNA]</scope>
    <source>
        <strain evidence="1 5">BIOML-A17</strain>
        <strain evidence="2 6">BIOML-A6</strain>
    </source>
</reference>
<evidence type="ECO:0000313" key="4">
    <source>
        <dbReference type="Proteomes" id="UP000056419"/>
    </source>
</evidence>
<dbReference type="EMBL" id="WCLP01000003">
    <property type="protein sequence ID" value="KAB5284082.1"/>
    <property type="molecule type" value="Genomic_DNA"/>
</dbReference>
<evidence type="ECO:0000313" key="3">
    <source>
        <dbReference type="EMBL" id="KWR57257.1"/>
    </source>
</evidence>
<evidence type="ECO:0000313" key="6">
    <source>
        <dbReference type="Proteomes" id="UP000467334"/>
    </source>
</evidence>
<evidence type="ECO:0000313" key="1">
    <source>
        <dbReference type="EMBL" id="KAB5284082.1"/>
    </source>
</evidence>
<evidence type="ECO:0000313" key="5">
    <source>
        <dbReference type="Proteomes" id="UP000440773"/>
    </source>
</evidence>
<organism evidence="3 4">
    <name type="scientific">Bacteroides stercoris</name>
    <dbReference type="NCBI Taxonomy" id="46506"/>
    <lineage>
        <taxon>Bacteria</taxon>
        <taxon>Pseudomonadati</taxon>
        <taxon>Bacteroidota</taxon>
        <taxon>Bacteroidia</taxon>
        <taxon>Bacteroidales</taxon>
        <taxon>Bacteroidaceae</taxon>
        <taxon>Bacteroides</taxon>
    </lineage>
</organism>
<dbReference type="Proteomes" id="UP000056419">
    <property type="component" value="Unassembled WGS sequence"/>
</dbReference>
<dbReference type="EMBL" id="WCLE01000001">
    <property type="protein sequence ID" value="KAB5316723.1"/>
    <property type="molecule type" value="Genomic_DNA"/>
</dbReference>
<dbReference type="Proteomes" id="UP000440773">
    <property type="component" value="Unassembled WGS sequence"/>
</dbReference>
<accession>A0A108TCA0</accession>
<keyword evidence="4" id="KW-1185">Reference proteome</keyword>
<comment type="caution">
    <text evidence="3">The sequence shown here is derived from an EMBL/GenBank/DDBJ whole genome shotgun (WGS) entry which is preliminary data.</text>
</comment>
<gene>
    <name evidence="3" type="ORF">AA415_00714</name>
    <name evidence="2" type="ORF">F9958_00620</name>
    <name evidence="1" type="ORF">F9962_01560</name>
</gene>
<dbReference type="EMBL" id="LRGC01000002">
    <property type="protein sequence ID" value="KWR57257.1"/>
    <property type="molecule type" value="Genomic_DNA"/>
</dbReference>
<dbReference type="AlphaFoldDB" id="A0A108TCA0"/>
<proteinExistence type="predicted"/>
<dbReference type="Proteomes" id="UP000467334">
    <property type="component" value="Unassembled WGS sequence"/>
</dbReference>
<reference evidence="3 4" key="1">
    <citation type="journal article" date="2016" name="BMC Genomics">
        <title>Type VI secretion systems of human gut Bacteroidales segregate into three genetic architectures, two of which are contained on mobile genetic elements.</title>
        <authorList>
            <person name="Coyne M.J."/>
            <person name="Roelofs K.G."/>
            <person name="Comstock L.E."/>
        </authorList>
    </citation>
    <scope>NUCLEOTIDE SEQUENCE [LARGE SCALE GENOMIC DNA]</scope>
    <source>
        <strain evidence="3 4">CL09T03C01</strain>
    </source>
</reference>
<evidence type="ECO:0000313" key="2">
    <source>
        <dbReference type="EMBL" id="KAB5316723.1"/>
    </source>
</evidence>
<protein>
    <submittedName>
        <fullName evidence="3">Uncharacterized protein</fullName>
    </submittedName>
</protein>
<sequence>MLSFLIRYKFIVNNYLVNSQNSFPDHVLILQSKWIALKLAIKNDTDAAKFVSWYGADYAQEIAWYQF</sequence>
<dbReference type="PATRIC" id="fig|46506.5.peg.762"/>
<dbReference type="STRING" id="46506.AA415_00714"/>
<reference evidence="3" key="2">
    <citation type="submission" date="2016-01" db="EMBL/GenBank/DDBJ databases">
        <authorList>
            <person name="McClelland M."/>
            <person name="Jain A."/>
            <person name="Saraogi P."/>
            <person name="Mendelson R."/>
            <person name="Westerman R."/>
            <person name="SanMiguel P."/>
            <person name="Csonka L."/>
        </authorList>
    </citation>
    <scope>NUCLEOTIDE SEQUENCE</scope>
    <source>
        <strain evidence="3">CL09T03C01</strain>
    </source>
</reference>